<evidence type="ECO:0000259" key="17">
    <source>
        <dbReference type="Pfam" id="PF19028"/>
    </source>
</evidence>
<name>A0AAN7X4R7_ELEMC</name>
<evidence type="ECO:0000313" key="20">
    <source>
        <dbReference type="Proteomes" id="UP001346869"/>
    </source>
</evidence>
<dbReference type="FunFam" id="2.20.100.10:FF:000020">
    <property type="entry name" value="Thrombospondin type 1 domain containing 7A"/>
    <property type="match status" value="1"/>
</dbReference>
<dbReference type="SMART" id="SM00209">
    <property type="entry name" value="TSP1"/>
    <property type="match status" value="13"/>
</dbReference>
<dbReference type="GO" id="GO:0042995">
    <property type="term" value="C:cell projection"/>
    <property type="evidence" value="ECO:0007669"/>
    <property type="project" value="UniProtKB-SubCell"/>
</dbReference>
<accession>A0AAN7X4R7</accession>
<reference evidence="19 20" key="2">
    <citation type="journal article" date="2023" name="Mol. Biol. Evol.">
        <title>Genomics of Secondarily Temperate Adaptation in the Only Non-Antarctic Icefish.</title>
        <authorList>
            <person name="Rivera-Colon A.G."/>
            <person name="Rayamajhi N."/>
            <person name="Minhas B.F."/>
            <person name="Madrigal G."/>
            <person name="Bilyk K.T."/>
            <person name="Yoon V."/>
            <person name="Hune M."/>
            <person name="Gregory S."/>
            <person name="Cheng C.H.C."/>
            <person name="Catchen J.M."/>
        </authorList>
    </citation>
    <scope>NUCLEOTIDE SEQUENCE [LARGE SCALE GENOMIC DNA]</scope>
    <source>
        <strain evidence="19">JMC-PN-2008</strain>
    </source>
</reference>
<dbReference type="FunFam" id="2.20.100.10:FF:000018">
    <property type="entry name" value="Thrombospondin type 1 domain containing 7A"/>
    <property type="match status" value="1"/>
</dbReference>
<keyword evidence="13" id="KW-0966">Cell projection</keyword>
<dbReference type="InterPro" id="IPR051418">
    <property type="entry name" value="Spondin/Thrombospondin_T1"/>
</dbReference>
<evidence type="ECO:0000256" key="7">
    <source>
        <dbReference type="ARBA" id="ARBA00022737"/>
    </source>
</evidence>
<feature type="domain" description="Spondin-like TSP1" evidence="17">
    <location>
        <begin position="150"/>
        <end position="201"/>
    </location>
</feature>
<dbReference type="FunFam" id="2.20.100.10:FF:000017">
    <property type="entry name" value="Thrombospondin type 1 domain containing 7A"/>
    <property type="match status" value="1"/>
</dbReference>
<evidence type="ECO:0000256" key="15">
    <source>
        <dbReference type="SAM" id="MobiDB-lite"/>
    </source>
</evidence>
<dbReference type="GO" id="GO:0030154">
    <property type="term" value="P:cell differentiation"/>
    <property type="evidence" value="ECO:0007669"/>
    <property type="project" value="UniProtKB-KW"/>
</dbReference>
<evidence type="ECO:0000259" key="18">
    <source>
        <dbReference type="Pfam" id="PF23308"/>
    </source>
</evidence>
<evidence type="ECO:0000313" key="19">
    <source>
        <dbReference type="EMBL" id="KAK5855515.1"/>
    </source>
</evidence>
<dbReference type="SUPFAM" id="SSF82895">
    <property type="entry name" value="TSP-1 type 1 repeat"/>
    <property type="match status" value="9"/>
</dbReference>
<evidence type="ECO:0000256" key="1">
    <source>
        <dbReference type="ARBA" id="ARBA00004251"/>
    </source>
</evidence>
<evidence type="ECO:0000256" key="14">
    <source>
        <dbReference type="ARBA" id="ARBA00069078"/>
    </source>
</evidence>
<evidence type="ECO:0000256" key="8">
    <source>
        <dbReference type="ARBA" id="ARBA00022782"/>
    </source>
</evidence>
<feature type="compositionally biased region" description="Basic residues" evidence="15">
    <location>
        <begin position="409"/>
        <end position="418"/>
    </location>
</feature>
<dbReference type="PANTHER" id="PTHR11311:SF8">
    <property type="entry name" value="THROMBOSPONDIN TYPE-1 DOMAIN-CONTAINING PROTEIN 7A"/>
    <property type="match status" value="1"/>
</dbReference>
<feature type="compositionally biased region" description="Basic and acidic residues" evidence="15">
    <location>
        <begin position="441"/>
        <end position="468"/>
    </location>
</feature>
<dbReference type="FunFam" id="2.20.100.10:FF:000014">
    <property type="entry name" value="Thrombospondin type 1 domain containing 7A"/>
    <property type="match status" value="1"/>
</dbReference>
<dbReference type="GO" id="GO:0001525">
    <property type="term" value="P:angiogenesis"/>
    <property type="evidence" value="ECO:0007669"/>
    <property type="project" value="UniProtKB-KW"/>
</dbReference>
<keyword evidence="7" id="KW-0677">Repeat</keyword>
<evidence type="ECO:0000256" key="9">
    <source>
        <dbReference type="ARBA" id="ARBA00022989"/>
    </source>
</evidence>
<evidence type="ECO:0000256" key="5">
    <source>
        <dbReference type="ARBA" id="ARBA00022692"/>
    </source>
</evidence>
<keyword evidence="20" id="KW-1185">Reference proteome</keyword>
<keyword evidence="9 16" id="KW-1133">Transmembrane helix</keyword>
<gene>
    <name evidence="19" type="ORF">PBY51_005612</name>
</gene>
<dbReference type="FunFam" id="2.20.100.10:FF:000019">
    <property type="entry name" value="Thrombospondin type 1 domain containing 7A"/>
    <property type="match status" value="1"/>
</dbReference>
<keyword evidence="11" id="KW-1015">Disulfide bond</keyword>
<evidence type="ECO:0000256" key="13">
    <source>
        <dbReference type="ARBA" id="ARBA00023273"/>
    </source>
</evidence>
<feature type="domain" description="Spondin-like TSP1" evidence="17">
    <location>
        <begin position="1545"/>
        <end position="1598"/>
    </location>
</feature>
<dbReference type="GO" id="GO:0005886">
    <property type="term" value="C:plasma membrane"/>
    <property type="evidence" value="ECO:0007669"/>
    <property type="project" value="UniProtKB-SubCell"/>
</dbReference>
<dbReference type="FunFam" id="2.20.100.10:FF:000050">
    <property type="entry name" value="Thrombospondin type 1 domain containing 7B"/>
    <property type="match status" value="1"/>
</dbReference>
<feature type="domain" description="Spondin-like TSP1" evidence="17">
    <location>
        <begin position="530"/>
        <end position="583"/>
    </location>
</feature>
<feature type="region of interest" description="Disordered" evidence="15">
    <location>
        <begin position="226"/>
        <end position="483"/>
    </location>
</feature>
<keyword evidence="3" id="KW-1003">Cell membrane</keyword>
<evidence type="ECO:0000256" key="2">
    <source>
        <dbReference type="ARBA" id="ARBA00004316"/>
    </source>
</evidence>
<feature type="domain" description="Thrombospondin type-1" evidence="18">
    <location>
        <begin position="1777"/>
        <end position="1816"/>
    </location>
</feature>
<feature type="compositionally biased region" description="Basic and acidic residues" evidence="15">
    <location>
        <begin position="227"/>
        <end position="406"/>
    </location>
</feature>
<sequence length="1917" mass="212794">MGKVRGPGGSSGGRRAGPWGRCMGSDCGPGGSQSRAVWCAHAEGWTTLHTNCDQSERPENQQSCFRVCDWHKDLYDWQLGAWNQCVPVSMRSAGVQRPIVCTRGEEGIQTREVGCVLKADGEPAEDAICEYFEPKPRLEQACLIPCPRDCVVSEFSPWTQCSKSCGIGLQNRIRFVLAPPLFGGSACPNLTEFQTCQPGFCEGEESLYSLRVGPWGLCSVPVSRQARQAEKTPREEGSPSKESEKSSKEGDKPSREGDKPSREGDKPSREGDKASREGDKASREGDKASREGDKASREGDKASREGDKASREGDKPSREGDKPSREGDKPSGEGHKPSREGDKPSGEGHKPSRESEKTSKGGDKQSREGVKVSSEGEKPSREGDKQRKEGEKRSKDGDKLSKDGQKPPRPNRKLGRANRKPDRPSRQADRPKRQKKVKNKEKKEKMREKVRERLRERGKVKDPETRELIKKKRNKNRQNRPGGKFWDLTVGYQTREVSCVHKSGNVEALSLCSQDSLPVTFQACVMTKDCDVTEWSEWSACSKECYDPNGPIGERTRSRKVSQFPIDGGADCPELQEKEPCTPQGEGVPPCIVYSWKSTEWTECRIDVLLSQQDRRRGNQTGLCGGGIQTREAYCVQSTTDTPPNLGAIRSKEGTSQTRRSTADPPCILQTPHADNWQDEMLCRPYSSCLGAATNPRLELESVINGRWNRAEQVPSFGVGERLRHLALRYLSKRFNNPFSFYVSTALRPMDSNLCLGIPPNTTQLCHISCPVECEVSAWSAWGPCTFENCQDQAAKKGFKLRKRRISNEPTGGTGNCPHLVEAIPCEEPSCYDWLVLRLEDCTPDNERECGPGTQIPQVQCVNSDGEFVERQLCRDAILPMPTLCEVPCPKDCALSPWTSWTLCSNTCSGKNTEGKQTRARSILAYNAGEGGLQCPNISALQEVRTCNDHPCTVYHWQTGPWGQCIEDASIPATNVSAARTRGDDASCSVGMQTRKVICVRVNVGQVPPKKCPESLRPDTVRPCLLPCKRDCIVTPYSDWSVCPATCRTGGNTKKKQFRKRIVIQSPANGGQDCPEVLNQERECESPSVCQGFRWKIHKWRRCQLVPWSVRQDSVGALETCGPGLQIRAVSCRKQDGGQADVEACLQFSSSMPPLTQLCQLPCQETCQLSLWSKFSSCSVDCVGVRTRKRTLVGKSKKRDQCKNSQVFPLSETQYCPCNKYNAQPVGNWSDCVLPEGGRLEGSLGMKVQGDIKECGQGYRFQAMVCYDQDNRIVETSRCNSHGYIEEACIIPCPSDCKLSEWSNWSRCSKSCGSGVKVRSKWLREKPYNGGRPCPKLDHVNQVYEVVPCLSDCGQYIWVSEPWSVWKVSNVDLKENCGEGVQTRKVRCMLNTIDGPSEQVEDYLCDPEEMPHGARNSRLPCPEDCVLSDWGVWSPCPLPCGGNSSRERTASPLRQPGEGKQCPPSEETELCKLNSNCFHYSYNITDWSTCQLSERAVCGNGIKTRMLDCVRSDGKSVDLKFCKELGLDRKWQMNASCVVECPVNCQLSDWSPWSECTRSCGLAGKLWRRRTVTQVPQGDGRPCPPQMEQWKPCLVKPCYSWRYGAWSDCKSEGARCGDGLRFRNVSCFVSDGSGLQDSSLVEDELCGDLEPSVDGDSNIVLQESCTVPCPGECYLTDWTRWSLCQLSCVGRDDLGFGSVQVRSRAVVAQDPENLLQCPEQELEARPCTEGQCLEYKWRTGSWRASSRQVWCQRSDGLNVTGGCPMTTMPMSDRSCDPPCSKPRSLCTEAGVCGCEEGYTEVMTSDGVLDQCTVIPVLEIPTAGDNRADVKTIRGFNPTLPEASSPGRGGRTWFLQPFGPDGKLKTWVYGVAAGAFVLLVFIISMTYLACKKPKKPQRRQMNNRLKPLTLAYDGDADM</sequence>
<dbReference type="InterPro" id="IPR036383">
    <property type="entry name" value="TSP1_rpt_sf"/>
</dbReference>
<protein>
    <recommendedName>
        <fullName evidence="14">Thrombospondin type-1 domain-containing protein 7A</fullName>
    </recommendedName>
</protein>
<comment type="caution">
    <text evidence="19">The sequence shown here is derived from an EMBL/GenBank/DDBJ whole genome shotgun (WGS) entry which is preliminary data.</text>
</comment>
<feature type="domain" description="Spondin-like TSP1" evidence="17">
    <location>
        <begin position="893"/>
        <end position="952"/>
    </location>
</feature>
<organism evidence="19 20">
    <name type="scientific">Eleginops maclovinus</name>
    <name type="common">Patagonian blennie</name>
    <name type="synonym">Eleginus maclovinus</name>
    <dbReference type="NCBI Taxonomy" id="56733"/>
    <lineage>
        <taxon>Eukaryota</taxon>
        <taxon>Metazoa</taxon>
        <taxon>Chordata</taxon>
        <taxon>Craniata</taxon>
        <taxon>Vertebrata</taxon>
        <taxon>Euteleostomi</taxon>
        <taxon>Actinopterygii</taxon>
        <taxon>Neopterygii</taxon>
        <taxon>Teleostei</taxon>
        <taxon>Neoteleostei</taxon>
        <taxon>Acanthomorphata</taxon>
        <taxon>Eupercaria</taxon>
        <taxon>Perciformes</taxon>
        <taxon>Notothenioidei</taxon>
        <taxon>Eleginopidae</taxon>
        <taxon>Eleginops</taxon>
    </lineage>
</organism>
<dbReference type="PANTHER" id="PTHR11311">
    <property type="entry name" value="SPONDIN"/>
    <property type="match status" value="1"/>
</dbReference>
<dbReference type="InterPro" id="IPR044004">
    <property type="entry name" value="TSP1_spondin_dom"/>
</dbReference>
<keyword evidence="4" id="KW-0037">Angiogenesis</keyword>
<evidence type="ECO:0000256" key="10">
    <source>
        <dbReference type="ARBA" id="ARBA00023136"/>
    </source>
</evidence>
<evidence type="ECO:0000256" key="3">
    <source>
        <dbReference type="ARBA" id="ARBA00022475"/>
    </source>
</evidence>
<dbReference type="Pfam" id="PF19028">
    <property type="entry name" value="TSP1_spondin"/>
    <property type="match status" value="6"/>
</dbReference>
<feature type="domain" description="Spondin-like TSP1" evidence="17">
    <location>
        <begin position="1297"/>
        <end position="1339"/>
    </location>
</feature>
<dbReference type="FunFam" id="2.20.100.10:FF:000027">
    <property type="entry name" value="Thrombospondin type 1 domain containing 7A"/>
    <property type="match status" value="1"/>
</dbReference>
<dbReference type="Pfam" id="PF00090">
    <property type="entry name" value="TSP_1"/>
    <property type="match status" value="3"/>
</dbReference>
<reference evidence="19 20" key="1">
    <citation type="journal article" date="2023" name="Genes (Basel)">
        <title>Chromosome-Level Genome Assembly and Circadian Gene Repertoire of the Patagonia Blennie Eleginops maclovinus-The Closest Ancestral Proxy of Antarctic Cryonotothenioids.</title>
        <authorList>
            <person name="Cheng C.C."/>
            <person name="Rivera-Colon A.G."/>
            <person name="Minhas B.F."/>
            <person name="Wilson L."/>
            <person name="Rayamajhi N."/>
            <person name="Vargas-Chacoff L."/>
            <person name="Catchen J.M."/>
        </authorList>
    </citation>
    <scope>NUCLEOTIDE SEQUENCE [LARGE SCALE GENOMIC DNA]</scope>
    <source>
        <strain evidence="19">JMC-PN-2008</strain>
    </source>
</reference>
<keyword evidence="5 16" id="KW-0812">Transmembrane</keyword>
<evidence type="ECO:0000256" key="11">
    <source>
        <dbReference type="ARBA" id="ARBA00023157"/>
    </source>
</evidence>
<feature type="compositionally biased region" description="Basic and acidic residues" evidence="15">
    <location>
        <begin position="419"/>
        <end position="431"/>
    </location>
</feature>
<evidence type="ECO:0000256" key="16">
    <source>
        <dbReference type="SAM" id="Phobius"/>
    </source>
</evidence>
<dbReference type="InterPro" id="IPR000884">
    <property type="entry name" value="TSP1_rpt"/>
</dbReference>
<evidence type="ECO:0000256" key="12">
    <source>
        <dbReference type="ARBA" id="ARBA00023180"/>
    </source>
</evidence>
<comment type="subcellular location">
    <subcellularLocation>
        <location evidence="1">Cell membrane</location>
        <topology evidence="1">Single-pass type I membrane protein</topology>
    </subcellularLocation>
    <subcellularLocation>
        <location evidence="2">Cell projection</location>
    </subcellularLocation>
</comment>
<dbReference type="PROSITE" id="PS50092">
    <property type="entry name" value="TSP1"/>
    <property type="match status" value="11"/>
</dbReference>
<keyword evidence="10 16" id="KW-0472">Membrane</keyword>
<feature type="domain" description="Spondin-like TSP1" evidence="17">
    <location>
        <begin position="1032"/>
        <end position="1090"/>
    </location>
</feature>
<evidence type="ECO:0000256" key="6">
    <source>
        <dbReference type="ARBA" id="ARBA00022729"/>
    </source>
</evidence>
<feature type="compositionally biased region" description="Basic residues" evidence="15">
    <location>
        <begin position="469"/>
        <end position="478"/>
    </location>
</feature>
<dbReference type="InterPro" id="IPR056991">
    <property type="entry name" value="TSP1_TSH7A-B_C"/>
</dbReference>
<dbReference type="FunFam" id="2.20.100.10:FF:000015">
    <property type="entry name" value="Thrombospondin, type I, domain containing 7A"/>
    <property type="match status" value="1"/>
</dbReference>
<dbReference type="GO" id="GO:0030036">
    <property type="term" value="P:actin cytoskeleton organization"/>
    <property type="evidence" value="ECO:0007669"/>
    <property type="project" value="TreeGrafter"/>
</dbReference>
<feature type="region of interest" description="Disordered" evidence="15">
    <location>
        <begin position="641"/>
        <end position="670"/>
    </location>
</feature>
<dbReference type="FunFam" id="2.20.100.10:FF:000031">
    <property type="entry name" value="Thrombospondin type 1 domain containing 7A"/>
    <property type="match status" value="1"/>
</dbReference>
<dbReference type="Pfam" id="PF19030">
    <property type="entry name" value="TSP1_ADAMTS"/>
    <property type="match status" value="1"/>
</dbReference>
<keyword evidence="12" id="KW-0325">Glycoprotein</keyword>
<keyword evidence="8" id="KW-0221">Differentiation</keyword>
<dbReference type="Proteomes" id="UP001346869">
    <property type="component" value="Unassembled WGS sequence"/>
</dbReference>
<dbReference type="Pfam" id="PF23308">
    <property type="entry name" value="TSP1_TSH7A-B_C"/>
    <property type="match status" value="1"/>
</dbReference>
<dbReference type="Gene3D" id="2.20.100.10">
    <property type="entry name" value="Thrombospondin type-1 (TSP1) repeat"/>
    <property type="match status" value="10"/>
</dbReference>
<feature type="transmembrane region" description="Helical" evidence="16">
    <location>
        <begin position="1866"/>
        <end position="1889"/>
    </location>
</feature>
<evidence type="ECO:0000256" key="4">
    <source>
        <dbReference type="ARBA" id="ARBA00022657"/>
    </source>
</evidence>
<proteinExistence type="predicted"/>
<dbReference type="EMBL" id="JAUZQC010000018">
    <property type="protein sequence ID" value="KAK5855515.1"/>
    <property type="molecule type" value="Genomic_DNA"/>
</dbReference>
<keyword evidence="6" id="KW-0732">Signal</keyword>